<proteinExistence type="predicted"/>
<sequence length="108" mass="12492">MAKGRLNPIGLIRGRGRVYWRIFKALRTFFPMLNDWRKGRYRPLPKKAVGLMALAIVYVVSPIDIVPDFIPFWGLLDDFVIGGWLLAKLDEELDGYRRWRESADTPAA</sequence>
<keyword evidence="2" id="KW-0812">Transmembrane</keyword>
<evidence type="ECO:0000256" key="2">
    <source>
        <dbReference type="ARBA" id="ARBA00022692"/>
    </source>
</evidence>
<evidence type="ECO:0000256" key="3">
    <source>
        <dbReference type="ARBA" id="ARBA00022989"/>
    </source>
</evidence>
<gene>
    <name evidence="5" type="ORF">B9H00_01755</name>
</gene>
<accession>A0A240USP1</accession>
<evidence type="ECO:0000256" key="1">
    <source>
        <dbReference type="ARBA" id="ARBA00004127"/>
    </source>
</evidence>
<evidence type="ECO:0000313" key="6">
    <source>
        <dbReference type="Proteomes" id="UP000194457"/>
    </source>
</evidence>
<evidence type="ECO:0000313" key="5">
    <source>
        <dbReference type="EMBL" id="ART64527.1"/>
    </source>
</evidence>
<keyword evidence="4" id="KW-0472">Membrane</keyword>
<dbReference type="OrthoDB" id="9804184at2"/>
<evidence type="ECO:0000256" key="4">
    <source>
        <dbReference type="ARBA" id="ARBA00023136"/>
    </source>
</evidence>
<dbReference type="RefSeq" id="WP_086901642.1">
    <property type="nucleotide sequence ID" value="NZ_CP021358.1"/>
</dbReference>
<protein>
    <submittedName>
        <fullName evidence="5">Uncharacterized protein</fullName>
    </submittedName>
</protein>
<name>A0A240USP1_9GAMM</name>
<dbReference type="InterPro" id="IPR010652">
    <property type="entry name" value="DUF1232"/>
</dbReference>
<dbReference type="KEGG" id="kma:B9H00_01755"/>
<organism evidence="5 6">
    <name type="scientific">Kushneria marisflavi</name>
    <dbReference type="NCBI Taxonomy" id="157779"/>
    <lineage>
        <taxon>Bacteria</taxon>
        <taxon>Pseudomonadati</taxon>
        <taxon>Pseudomonadota</taxon>
        <taxon>Gammaproteobacteria</taxon>
        <taxon>Oceanospirillales</taxon>
        <taxon>Halomonadaceae</taxon>
        <taxon>Kushneria</taxon>
    </lineage>
</organism>
<dbReference type="Pfam" id="PF06803">
    <property type="entry name" value="DUF1232"/>
    <property type="match status" value="1"/>
</dbReference>
<dbReference type="GO" id="GO:0012505">
    <property type="term" value="C:endomembrane system"/>
    <property type="evidence" value="ECO:0007669"/>
    <property type="project" value="UniProtKB-SubCell"/>
</dbReference>
<dbReference type="AlphaFoldDB" id="A0A240USP1"/>
<keyword evidence="3" id="KW-1133">Transmembrane helix</keyword>
<comment type="subcellular location">
    <subcellularLocation>
        <location evidence="1">Endomembrane system</location>
        <topology evidence="1">Multi-pass membrane protein</topology>
    </subcellularLocation>
</comment>
<dbReference type="Proteomes" id="UP000194457">
    <property type="component" value="Chromosome"/>
</dbReference>
<reference evidence="5 6" key="1">
    <citation type="submission" date="2017-05" db="EMBL/GenBank/DDBJ databases">
        <authorList>
            <person name="Song R."/>
            <person name="Chenine A.L."/>
            <person name="Ruprecht R.M."/>
        </authorList>
    </citation>
    <scope>NUCLEOTIDE SEQUENCE [LARGE SCALE GENOMIC DNA]</scope>
    <source>
        <strain evidence="5">SW32</strain>
    </source>
</reference>
<dbReference type="EMBL" id="CP021358">
    <property type="protein sequence ID" value="ART64527.1"/>
    <property type="molecule type" value="Genomic_DNA"/>
</dbReference>
<keyword evidence="6" id="KW-1185">Reference proteome</keyword>